<feature type="domain" description="Polymerase/histidinol phosphatase N-terminal" evidence="1">
    <location>
        <begin position="336"/>
        <end position="416"/>
    </location>
</feature>
<dbReference type="GO" id="GO:0003677">
    <property type="term" value="F:DNA binding"/>
    <property type="evidence" value="ECO:0007669"/>
    <property type="project" value="InterPro"/>
</dbReference>
<dbReference type="InterPro" id="IPR047967">
    <property type="entry name" value="PolX_PHP"/>
</dbReference>
<dbReference type="SMART" id="SM00481">
    <property type="entry name" value="POLIIIAc"/>
    <property type="match status" value="1"/>
</dbReference>
<dbReference type="SUPFAM" id="SSF47781">
    <property type="entry name" value="RuvA domain 2-like"/>
    <property type="match status" value="1"/>
</dbReference>
<dbReference type="Gene3D" id="3.30.210.10">
    <property type="entry name" value="DNA polymerase, thumb domain"/>
    <property type="match status" value="1"/>
</dbReference>
<dbReference type="Gene3D" id="1.10.150.110">
    <property type="entry name" value="DNA polymerase beta, N-terminal domain-like"/>
    <property type="match status" value="1"/>
</dbReference>
<dbReference type="GO" id="GO:0005829">
    <property type="term" value="C:cytosol"/>
    <property type="evidence" value="ECO:0007669"/>
    <property type="project" value="TreeGrafter"/>
</dbReference>
<dbReference type="InterPro" id="IPR043519">
    <property type="entry name" value="NT_sf"/>
</dbReference>
<dbReference type="Gene3D" id="1.10.150.20">
    <property type="entry name" value="5' to 3' exonuclease, C-terminal subdomain"/>
    <property type="match status" value="1"/>
</dbReference>
<sequence length="572" mass="64897">MSLTNKEITKKIKLLVNLLELHGENPFKIRGYSGALQRLEGMSVQVSVCSEEQLVDIGFSKKMAAMLLEIVENGTHENLEALLSQTPEDVLKMLNISGIGPKKVRAIWQDMNIDTIDGLMEACQANRVSEMKGFGKKTEATILESLQYMKSNSGKIFYAHAENLFSQLAQKLDQINGILEINPTGSLRRRLEIIDLIEVALLIDQNRTTLFEEIGKIENLTVNPKESSPFYLCGSFHNEDHELPFKIHFSETHVEYLNTLFGTTGSQNHLLHSINDEHANLHQIVRNNKDIETEEELYHKANLPYIEPELREGIIEFDLAKKESMPDLLEVQDLKGILHNHSTYSDGANTLKEMADACRDNGFEYFGISDHSQTAFYANGLKEEDVFKQHKEIDQLNAEYGDSFKIFKGIESDILNDGALDYPDEVLSSFDYIVASIHSNLGMDEKKATARLIKAIENPYTTILGHMTGRILLRREGYPVDHQKVIDACAANGVIIEINASPYRLDIDWRWVHKALEKDVMLSINPDAHEIKGLWDIKYGTLIGRKGGLTKDMTFNAMSKKEMEIYFQSRKK</sequence>
<dbReference type="GO" id="GO:0042578">
    <property type="term" value="F:phosphoric ester hydrolase activity"/>
    <property type="evidence" value="ECO:0007669"/>
    <property type="project" value="TreeGrafter"/>
</dbReference>
<dbReference type="PANTHER" id="PTHR36928">
    <property type="entry name" value="PHOSPHATASE YCDX-RELATED"/>
    <property type="match status" value="1"/>
</dbReference>
<evidence type="ECO:0000259" key="2">
    <source>
        <dbReference type="SMART" id="SM00483"/>
    </source>
</evidence>
<dbReference type="InterPro" id="IPR022311">
    <property type="entry name" value="PolX-like"/>
</dbReference>
<dbReference type="GO" id="GO:0003887">
    <property type="term" value="F:DNA-directed DNA polymerase activity"/>
    <property type="evidence" value="ECO:0007669"/>
    <property type="project" value="InterPro"/>
</dbReference>
<dbReference type="PIRSF" id="PIRSF005047">
    <property type="entry name" value="UCP005047_YshC"/>
    <property type="match status" value="1"/>
</dbReference>
<dbReference type="SUPFAM" id="SSF89550">
    <property type="entry name" value="PHP domain-like"/>
    <property type="match status" value="1"/>
</dbReference>
<dbReference type="PANTHER" id="PTHR36928:SF1">
    <property type="entry name" value="PHOSPHATASE YCDX-RELATED"/>
    <property type="match status" value="1"/>
</dbReference>
<reference evidence="3" key="1">
    <citation type="submission" date="2023-07" db="EMBL/GenBank/DDBJ databases">
        <title>Genomic Encyclopedia of Type Strains, Phase IV (KMG-IV): sequencing the most valuable type-strain genomes for metagenomic binning, comparative biology and taxonomic classification.</title>
        <authorList>
            <person name="Goeker M."/>
        </authorList>
    </citation>
    <scope>NUCLEOTIDE SEQUENCE</scope>
    <source>
        <strain evidence="3">DSM 26174</strain>
    </source>
</reference>
<dbReference type="SMART" id="SM00483">
    <property type="entry name" value="POLXc"/>
    <property type="match status" value="1"/>
</dbReference>
<dbReference type="AlphaFoldDB" id="A0AAE4BRB1"/>
<organism evidence="3 4">
    <name type="scientific">Aureibacter tunicatorum</name>
    <dbReference type="NCBI Taxonomy" id="866807"/>
    <lineage>
        <taxon>Bacteria</taxon>
        <taxon>Pseudomonadati</taxon>
        <taxon>Bacteroidota</taxon>
        <taxon>Cytophagia</taxon>
        <taxon>Cytophagales</taxon>
        <taxon>Persicobacteraceae</taxon>
        <taxon>Aureibacter</taxon>
    </lineage>
</organism>
<accession>A0AAE4BRB1</accession>
<dbReference type="Proteomes" id="UP001185092">
    <property type="component" value="Unassembled WGS sequence"/>
</dbReference>
<dbReference type="Pfam" id="PF14520">
    <property type="entry name" value="HHH_5"/>
    <property type="match status" value="1"/>
</dbReference>
<evidence type="ECO:0000313" key="3">
    <source>
        <dbReference type="EMBL" id="MDR6240024.1"/>
    </source>
</evidence>
<dbReference type="InterPro" id="IPR050243">
    <property type="entry name" value="PHP_phosphatase"/>
</dbReference>
<dbReference type="Gene3D" id="3.20.20.140">
    <property type="entry name" value="Metal-dependent hydrolases"/>
    <property type="match status" value="1"/>
</dbReference>
<dbReference type="InterPro" id="IPR010994">
    <property type="entry name" value="RuvA_2-like"/>
</dbReference>
<name>A0AAE4BRB1_9BACT</name>
<dbReference type="InterPro" id="IPR003141">
    <property type="entry name" value="Pol/His_phosphatase_N"/>
</dbReference>
<dbReference type="SUPFAM" id="SSF81301">
    <property type="entry name" value="Nucleotidyltransferase"/>
    <property type="match status" value="1"/>
</dbReference>
<comment type="caution">
    <text evidence="3">The sequence shown here is derived from an EMBL/GenBank/DDBJ whole genome shotgun (WGS) entry which is preliminary data.</text>
</comment>
<feature type="domain" description="DNA-directed DNA polymerase X" evidence="2">
    <location>
        <begin position="3"/>
        <end position="312"/>
    </location>
</feature>
<dbReference type="InterPro" id="IPR002054">
    <property type="entry name" value="DNA-dir_DNA_pol_X"/>
</dbReference>
<protein>
    <submittedName>
        <fullName evidence="3">DNA polymerase (Family 10)</fullName>
    </submittedName>
</protein>
<dbReference type="Pfam" id="PF14716">
    <property type="entry name" value="HHH_8"/>
    <property type="match status" value="1"/>
</dbReference>
<proteinExistence type="predicted"/>
<keyword evidence="4" id="KW-1185">Reference proteome</keyword>
<gene>
    <name evidence="3" type="ORF">HNQ88_003072</name>
</gene>
<dbReference type="Pfam" id="PF02811">
    <property type="entry name" value="PHP"/>
    <property type="match status" value="1"/>
</dbReference>
<dbReference type="GO" id="GO:0008270">
    <property type="term" value="F:zinc ion binding"/>
    <property type="evidence" value="ECO:0007669"/>
    <property type="project" value="TreeGrafter"/>
</dbReference>
<dbReference type="InterPro" id="IPR004013">
    <property type="entry name" value="PHP_dom"/>
</dbReference>
<dbReference type="InterPro" id="IPR016195">
    <property type="entry name" value="Pol/histidinol_Pase-like"/>
</dbReference>
<dbReference type="CDD" id="cd07436">
    <property type="entry name" value="PHP_PolX"/>
    <property type="match status" value="1"/>
</dbReference>
<dbReference type="RefSeq" id="WP_309939844.1">
    <property type="nucleotide sequence ID" value="NZ_AP025305.1"/>
</dbReference>
<dbReference type="InterPro" id="IPR010996">
    <property type="entry name" value="HHH_MUS81"/>
</dbReference>
<dbReference type="InterPro" id="IPR037160">
    <property type="entry name" value="DNA_Pol_thumb_sf"/>
</dbReference>
<evidence type="ECO:0000259" key="1">
    <source>
        <dbReference type="SMART" id="SM00481"/>
    </source>
</evidence>
<evidence type="ECO:0000313" key="4">
    <source>
        <dbReference type="Proteomes" id="UP001185092"/>
    </source>
</evidence>
<dbReference type="GO" id="GO:0071978">
    <property type="term" value="P:bacterial-type flagellum-dependent swarming motility"/>
    <property type="evidence" value="ECO:0007669"/>
    <property type="project" value="TreeGrafter"/>
</dbReference>
<dbReference type="InterPro" id="IPR027421">
    <property type="entry name" value="DNA_pol_lamdba_lyase_dom_sf"/>
</dbReference>
<dbReference type="SUPFAM" id="SSF47802">
    <property type="entry name" value="DNA polymerase beta, N-terminal domain-like"/>
    <property type="match status" value="1"/>
</dbReference>
<dbReference type="EMBL" id="JAVDQD010000003">
    <property type="protein sequence ID" value="MDR6240024.1"/>
    <property type="molecule type" value="Genomic_DNA"/>
</dbReference>